<gene>
    <name evidence="1" type="ORF">COLO4_26183</name>
</gene>
<evidence type="ECO:0000313" key="1">
    <source>
        <dbReference type="EMBL" id="OMO75314.1"/>
    </source>
</evidence>
<accession>A0A1R3HYC4</accession>
<reference evidence="2" key="1">
    <citation type="submission" date="2013-09" db="EMBL/GenBank/DDBJ databases">
        <title>Corchorus olitorius genome sequencing.</title>
        <authorList>
            <person name="Alam M."/>
            <person name="Haque M.S."/>
            <person name="Islam M.S."/>
            <person name="Emdad E.M."/>
            <person name="Islam M.M."/>
            <person name="Ahmed B."/>
            <person name="Halim A."/>
            <person name="Hossen Q.M.M."/>
            <person name="Hossain M.Z."/>
            <person name="Ahmed R."/>
            <person name="Khan M.M."/>
            <person name="Islam R."/>
            <person name="Rashid M.M."/>
            <person name="Khan S.A."/>
            <person name="Rahman M.S."/>
            <person name="Alam M."/>
            <person name="Yahiya A.S."/>
            <person name="Khan M.S."/>
            <person name="Azam M.S."/>
            <person name="Haque T."/>
            <person name="Lashkar M.Z.H."/>
            <person name="Akhand A.I."/>
            <person name="Morshed G."/>
            <person name="Roy S."/>
            <person name="Uddin K.S."/>
            <person name="Rabeya T."/>
            <person name="Hossain A.S."/>
            <person name="Chowdhury A."/>
            <person name="Snigdha A.R."/>
            <person name="Mortoza M.S."/>
            <person name="Matin S.A."/>
            <person name="Hoque S.M.E."/>
            <person name="Islam M.K."/>
            <person name="Roy D.K."/>
            <person name="Haider R."/>
            <person name="Moosa M.M."/>
            <person name="Elias S.M."/>
            <person name="Hasan A.M."/>
            <person name="Jahan S."/>
            <person name="Shafiuddin M."/>
            <person name="Mahmood N."/>
            <person name="Shommy N.S."/>
        </authorList>
    </citation>
    <scope>NUCLEOTIDE SEQUENCE [LARGE SCALE GENOMIC DNA]</scope>
    <source>
        <strain evidence="2">cv. O-4</strain>
    </source>
</reference>
<proteinExistence type="predicted"/>
<organism evidence="1 2">
    <name type="scientific">Corchorus olitorius</name>
    <dbReference type="NCBI Taxonomy" id="93759"/>
    <lineage>
        <taxon>Eukaryota</taxon>
        <taxon>Viridiplantae</taxon>
        <taxon>Streptophyta</taxon>
        <taxon>Embryophyta</taxon>
        <taxon>Tracheophyta</taxon>
        <taxon>Spermatophyta</taxon>
        <taxon>Magnoliopsida</taxon>
        <taxon>eudicotyledons</taxon>
        <taxon>Gunneridae</taxon>
        <taxon>Pentapetalae</taxon>
        <taxon>rosids</taxon>
        <taxon>malvids</taxon>
        <taxon>Malvales</taxon>
        <taxon>Malvaceae</taxon>
        <taxon>Grewioideae</taxon>
        <taxon>Apeibeae</taxon>
        <taxon>Corchorus</taxon>
    </lineage>
</organism>
<protein>
    <submittedName>
        <fullName evidence="1">Uncharacterized protein</fullName>
    </submittedName>
</protein>
<dbReference type="Proteomes" id="UP000187203">
    <property type="component" value="Unassembled WGS sequence"/>
</dbReference>
<dbReference type="AlphaFoldDB" id="A0A1R3HYC4"/>
<sequence>MAVMSAASSLAAYLNMGHEEKLLQASKSSVRKERNTVVELRRRGNLKSERGMDMVVG</sequence>
<dbReference type="EMBL" id="AWUE01019218">
    <property type="protein sequence ID" value="OMO75314.1"/>
    <property type="molecule type" value="Genomic_DNA"/>
</dbReference>
<name>A0A1R3HYC4_9ROSI</name>
<comment type="caution">
    <text evidence="1">The sequence shown here is derived from an EMBL/GenBank/DDBJ whole genome shotgun (WGS) entry which is preliminary data.</text>
</comment>
<keyword evidence="2" id="KW-1185">Reference proteome</keyword>
<evidence type="ECO:0000313" key="2">
    <source>
        <dbReference type="Proteomes" id="UP000187203"/>
    </source>
</evidence>